<name>A0A6L5Z3S2_9RHOB</name>
<evidence type="ECO:0000256" key="3">
    <source>
        <dbReference type="ARBA" id="ARBA00048488"/>
    </source>
</evidence>
<dbReference type="GO" id="GO:0033743">
    <property type="term" value="F:peptide-methionine (R)-S-oxide reductase activity"/>
    <property type="evidence" value="ECO:0007669"/>
    <property type="project" value="UniProtKB-EC"/>
</dbReference>
<evidence type="ECO:0000313" key="5">
    <source>
        <dbReference type="EMBL" id="MSU91196.1"/>
    </source>
</evidence>
<accession>A0A6L5Z3S2</accession>
<comment type="catalytic activity">
    <reaction evidence="3">
        <text>L-methionyl-[protein] + [thioredoxin]-disulfide + H2O = L-methionyl-(R)-S-oxide-[protein] + [thioredoxin]-dithiol</text>
        <dbReference type="Rhea" id="RHEA:24164"/>
        <dbReference type="Rhea" id="RHEA-COMP:10698"/>
        <dbReference type="Rhea" id="RHEA-COMP:10700"/>
        <dbReference type="Rhea" id="RHEA-COMP:12313"/>
        <dbReference type="Rhea" id="RHEA-COMP:12314"/>
        <dbReference type="ChEBI" id="CHEBI:15377"/>
        <dbReference type="ChEBI" id="CHEBI:16044"/>
        <dbReference type="ChEBI" id="CHEBI:29950"/>
        <dbReference type="ChEBI" id="CHEBI:45764"/>
        <dbReference type="ChEBI" id="CHEBI:50058"/>
        <dbReference type="EC" id="1.8.4.12"/>
    </reaction>
</comment>
<dbReference type="InterPro" id="IPR028427">
    <property type="entry name" value="Met_Sox_Rdtase_MsrB"/>
</dbReference>
<dbReference type="PROSITE" id="PS51318">
    <property type="entry name" value="TAT"/>
    <property type="match status" value="1"/>
</dbReference>
<keyword evidence="6" id="KW-1185">Reference proteome</keyword>
<dbReference type="InterPro" id="IPR006311">
    <property type="entry name" value="TAT_signal"/>
</dbReference>
<feature type="domain" description="MsrB" evidence="4">
    <location>
        <begin position="80"/>
        <end position="215"/>
    </location>
</feature>
<gene>
    <name evidence="5" type="ORF">GE300_16555</name>
</gene>
<evidence type="ECO:0000313" key="6">
    <source>
        <dbReference type="Proteomes" id="UP000474957"/>
    </source>
</evidence>
<organism evidence="5 6">
    <name type="scientific">Halovulum marinum</name>
    <dbReference type="NCBI Taxonomy" id="2662447"/>
    <lineage>
        <taxon>Bacteria</taxon>
        <taxon>Pseudomonadati</taxon>
        <taxon>Pseudomonadota</taxon>
        <taxon>Alphaproteobacteria</taxon>
        <taxon>Rhodobacterales</taxon>
        <taxon>Paracoccaceae</taxon>
        <taxon>Halovulum</taxon>
    </lineage>
</organism>
<dbReference type="EMBL" id="WIND01000016">
    <property type="protein sequence ID" value="MSU91196.1"/>
    <property type="molecule type" value="Genomic_DNA"/>
</dbReference>
<dbReference type="GO" id="GO:0006979">
    <property type="term" value="P:response to oxidative stress"/>
    <property type="evidence" value="ECO:0007669"/>
    <property type="project" value="InterPro"/>
</dbReference>
<dbReference type="Gene3D" id="2.170.150.20">
    <property type="entry name" value="Peptide methionine sulfoxide reductase"/>
    <property type="match status" value="1"/>
</dbReference>
<dbReference type="GO" id="GO:0030091">
    <property type="term" value="P:protein repair"/>
    <property type="evidence" value="ECO:0007669"/>
    <property type="project" value="InterPro"/>
</dbReference>
<evidence type="ECO:0000256" key="1">
    <source>
        <dbReference type="ARBA" id="ARBA00012499"/>
    </source>
</evidence>
<comment type="caution">
    <text evidence="5">The sequence shown here is derived from an EMBL/GenBank/DDBJ whole genome shotgun (WGS) entry which is preliminary data.</text>
</comment>
<reference evidence="5 6" key="1">
    <citation type="submission" date="2019-10" db="EMBL/GenBank/DDBJ databases">
        <title>Cognatihalovulum marinum gen. nov. sp. nov., a new member of the family Rhodobacteraceae isolated from deep seawater of the Northwest Indian Ocean.</title>
        <authorList>
            <person name="Ruan C."/>
            <person name="Wang J."/>
            <person name="Zheng X."/>
            <person name="Song L."/>
            <person name="Zhu Y."/>
            <person name="Huang Y."/>
            <person name="Lu Z."/>
            <person name="Du W."/>
            <person name="Huang L."/>
            <person name="Dai X."/>
        </authorList>
    </citation>
    <scope>NUCLEOTIDE SEQUENCE [LARGE SCALE GENOMIC DNA]</scope>
    <source>
        <strain evidence="5 6">2CG4</strain>
    </source>
</reference>
<dbReference type="GO" id="GO:0005737">
    <property type="term" value="C:cytoplasm"/>
    <property type="evidence" value="ECO:0007669"/>
    <property type="project" value="TreeGrafter"/>
</dbReference>
<evidence type="ECO:0000256" key="2">
    <source>
        <dbReference type="ARBA" id="ARBA00023002"/>
    </source>
</evidence>
<dbReference type="PANTHER" id="PTHR10173:SF57">
    <property type="entry name" value="PEPTIDE-METHIONINE (R)-S-OXIDE REDUCTASE"/>
    <property type="match status" value="1"/>
</dbReference>
<keyword evidence="2" id="KW-0560">Oxidoreductase</keyword>
<dbReference type="SUPFAM" id="SSF51316">
    <property type="entry name" value="Mss4-like"/>
    <property type="match status" value="1"/>
</dbReference>
<dbReference type="PANTHER" id="PTHR10173">
    <property type="entry name" value="METHIONINE SULFOXIDE REDUCTASE"/>
    <property type="match status" value="1"/>
</dbReference>
<dbReference type="InterPro" id="IPR011057">
    <property type="entry name" value="Mss4-like_sf"/>
</dbReference>
<sequence>MAGTSRSLVAGFTGRACILGAVPIARKEAAMPKRNGPTRRAMLQGTALAGAAAALPLTGRAQSIPKYGTTKFDYEVVRTEEEWRARLSEREYGILRAGGTELPKSDPKWSDYSAGSYHCRGCELPLYSSDWRAPLSHGWVFFYHADTDAVLTGLDRGNPYRGDAPQMGGDADLDPKRTLIEVHCRRCGSHLGHIVYLDGNLVHCINGTSLGFTGAA</sequence>
<protein>
    <recommendedName>
        <fullName evidence="1">peptide-methionine (R)-S-oxide reductase</fullName>
        <ecNumber evidence="1">1.8.4.12</ecNumber>
    </recommendedName>
</protein>
<proteinExistence type="predicted"/>
<dbReference type="PROSITE" id="PS51790">
    <property type="entry name" value="MSRB"/>
    <property type="match status" value="1"/>
</dbReference>
<dbReference type="Pfam" id="PF01641">
    <property type="entry name" value="SelR"/>
    <property type="match status" value="1"/>
</dbReference>
<dbReference type="InterPro" id="IPR002579">
    <property type="entry name" value="Met_Sox_Rdtase_MsrB_dom"/>
</dbReference>
<dbReference type="Proteomes" id="UP000474957">
    <property type="component" value="Unassembled WGS sequence"/>
</dbReference>
<dbReference type="EC" id="1.8.4.12" evidence="1"/>
<dbReference type="AlphaFoldDB" id="A0A6L5Z3S2"/>
<evidence type="ECO:0000259" key="4">
    <source>
        <dbReference type="PROSITE" id="PS51790"/>
    </source>
</evidence>